<sequence length="44" mass="4811">MVSLLGTSSSVFITTLRVVATANTIYQRQEQQIVFAVVDSPTTH</sequence>
<dbReference type="HOGENOM" id="CLU_3219938_0_0_6"/>
<dbReference type="AlphaFoldDB" id="Q1YWT6"/>
<dbReference type="Proteomes" id="UP000003789">
    <property type="component" value="Unassembled WGS sequence"/>
</dbReference>
<evidence type="ECO:0000313" key="2">
    <source>
        <dbReference type="Proteomes" id="UP000003789"/>
    </source>
</evidence>
<gene>
    <name evidence="1" type="ORF">P3TCK_08768</name>
</gene>
<name>Q1YWT6_9GAMM</name>
<proteinExistence type="predicted"/>
<dbReference type="RefSeq" id="WP_006229745.1">
    <property type="nucleotide sequence ID" value="NZ_CH724134.1"/>
</dbReference>
<reference evidence="1 2" key="1">
    <citation type="submission" date="2006-03" db="EMBL/GenBank/DDBJ databases">
        <authorList>
            <person name="Bartlett D.H."/>
            <person name="Valle G."/>
            <person name="Lauro F.M."/>
            <person name="Vezzi A."/>
            <person name="Simonato F."/>
            <person name="Eloe E."/>
            <person name="Vitulo N."/>
            <person name="Stratton T.K."/>
            <person name="D'angelo M."/>
            <person name="Ferriera S."/>
            <person name="Johnson J."/>
            <person name="Kravitz S."/>
            <person name="Beeson K."/>
            <person name="Sutton G."/>
            <person name="Rogers Y."/>
            <person name="Friedman R."/>
            <person name="Frazier M."/>
            <person name="Venter J.C."/>
        </authorList>
    </citation>
    <scope>NUCLEOTIDE SEQUENCE [LARGE SCALE GENOMIC DNA]</scope>
    <source>
        <strain evidence="1 2">3TCK</strain>
    </source>
</reference>
<accession>Q1YWT6</accession>
<comment type="caution">
    <text evidence="1">The sequence shown here is derived from an EMBL/GenBank/DDBJ whole genome shotgun (WGS) entry which is preliminary data.</text>
</comment>
<evidence type="ECO:0000313" key="1">
    <source>
        <dbReference type="EMBL" id="EAS40766.1"/>
    </source>
</evidence>
<protein>
    <submittedName>
        <fullName evidence="1">Uncharacterized protein</fullName>
    </submittedName>
</protein>
<dbReference type="EMBL" id="AAPH01000048">
    <property type="protein sequence ID" value="EAS40766.1"/>
    <property type="molecule type" value="Genomic_DNA"/>
</dbReference>
<organism evidence="1 2">
    <name type="scientific">Photobacterium profundum 3TCK</name>
    <dbReference type="NCBI Taxonomy" id="314280"/>
    <lineage>
        <taxon>Bacteria</taxon>
        <taxon>Pseudomonadati</taxon>
        <taxon>Pseudomonadota</taxon>
        <taxon>Gammaproteobacteria</taxon>
        <taxon>Vibrionales</taxon>
        <taxon>Vibrionaceae</taxon>
        <taxon>Photobacterium</taxon>
    </lineage>
</organism>